<dbReference type="GO" id="GO:0005829">
    <property type="term" value="C:cytosol"/>
    <property type="evidence" value="ECO:0007669"/>
    <property type="project" value="TreeGrafter"/>
</dbReference>
<dbReference type="Pfam" id="PF01381">
    <property type="entry name" value="HTH_3"/>
    <property type="match status" value="1"/>
</dbReference>
<dbReference type="Proteomes" id="UP001151234">
    <property type="component" value="Unassembled WGS sequence"/>
</dbReference>
<evidence type="ECO:0000256" key="1">
    <source>
        <dbReference type="ARBA" id="ARBA00023125"/>
    </source>
</evidence>
<dbReference type="PANTHER" id="PTHR46797:SF1">
    <property type="entry name" value="METHYLPHOSPHONATE SYNTHASE"/>
    <property type="match status" value="1"/>
</dbReference>
<organism evidence="3 4">
    <name type="scientific">Hoeflea prorocentri</name>
    <dbReference type="NCBI Taxonomy" id="1922333"/>
    <lineage>
        <taxon>Bacteria</taxon>
        <taxon>Pseudomonadati</taxon>
        <taxon>Pseudomonadota</taxon>
        <taxon>Alphaproteobacteria</taxon>
        <taxon>Hyphomicrobiales</taxon>
        <taxon>Rhizobiaceae</taxon>
        <taxon>Hoeflea</taxon>
    </lineage>
</organism>
<keyword evidence="1" id="KW-0238">DNA-binding</keyword>
<dbReference type="SUPFAM" id="SSF47413">
    <property type="entry name" value="lambda repressor-like DNA-binding domains"/>
    <property type="match status" value="1"/>
</dbReference>
<evidence type="ECO:0000313" key="4">
    <source>
        <dbReference type="Proteomes" id="UP001151234"/>
    </source>
</evidence>
<sequence length="152" mass="16398">MKNNAARSFHANGNRGESATLKLHNSISEISTFTAPGNGERFVILKEHEFHAMHDSLELAESMAAQSLVEAAIEPAIEPATQEIAQAARHSGSAVTYSRELSGMSLRQLAARTGLDEHYVAGIEDGSRRPTLSAICKIAKVLNTTVDELIQD</sequence>
<dbReference type="Gene3D" id="1.10.260.40">
    <property type="entry name" value="lambda repressor-like DNA-binding domains"/>
    <property type="match status" value="1"/>
</dbReference>
<dbReference type="AlphaFoldDB" id="A0A9X3UQK2"/>
<dbReference type="EMBL" id="JAPJZI010000002">
    <property type="protein sequence ID" value="MDA5401191.1"/>
    <property type="molecule type" value="Genomic_DNA"/>
</dbReference>
<keyword evidence="4" id="KW-1185">Reference proteome</keyword>
<name>A0A9X3UQK2_9HYPH</name>
<feature type="domain" description="HTH cro/C1-type" evidence="2">
    <location>
        <begin position="99"/>
        <end position="149"/>
    </location>
</feature>
<comment type="caution">
    <text evidence="3">The sequence shown here is derived from an EMBL/GenBank/DDBJ whole genome shotgun (WGS) entry which is preliminary data.</text>
</comment>
<dbReference type="SMART" id="SM00530">
    <property type="entry name" value="HTH_XRE"/>
    <property type="match status" value="1"/>
</dbReference>
<dbReference type="CDD" id="cd00093">
    <property type="entry name" value="HTH_XRE"/>
    <property type="match status" value="1"/>
</dbReference>
<gene>
    <name evidence="3" type="ORF">OQ273_21645</name>
</gene>
<dbReference type="GO" id="GO:0003700">
    <property type="term" value="F:DNA-binding transcription factor activity"/>
    <property type="evidence" value="ECO:0007669"/>
    <property type="project" value="TreeGrafter"/>
</dbReference>
<dbReference type="InterPro" id="IPR001387">
    <property type="entry name" value="Cro/C1-type_HTH"/>
</dbReference>
<dbReference type="GO" id="GO:0003677">
    <property type="term" value="F:DNA binding"/>
    <property type="evidence" value="ECO:0007669"/>
    <property type="project" value="UniProtKB-KW"/>
</dbReference>
<protein>
    <submittedName>
        <fullName evidence="3">Helix-turn-helix transcriptional regulator</fullName>
    </submittedName>
</protein>
<proteinExistence type="predicted"/>
<dbReference type="RefSeq" id="WP_267993186.1">
    <property type="nucleotide sequence ID" value="NZ_JAPJZI010000002.1"/>
</dbReference>
<dbReference type="PROSITE" id="PS50943">
    <property type="entry name" value="HTH_CROC1"/>
    <property type="match status" value="1"/>
</dbReference>
<reference evidence="3" key="1">
    <citation type="submission" date="2022-11" db="EMBL/GenBank/DDBJ databases">
        <title>Draft genome sequence of Hoeflea poritis E7-10 and Hoeflea prorocentri PM5-8, separated from scleractinian coral Porites lutea and marine dinoflagellate.</title>
        <authorList>
            <person name="Zhang G."/>
            <person name="Wei Q."/>
            <person name="Cai L."/>
        </authorList>
    </citation>
    <scope>NUCLEOTIDE SEQUENCE</scope>
    <source>
        <strain evidence="3">PM5-8</strain>
    </source>
</reference>
<evidence type="ECO:0000259" key="2">
    <source>
        <dbReference type="PROSITE" id="PS50943"/>
    </source>
</evidence>
<dbReference type="PANTHER" id="PTHR46797">
    <property type="entry name" value="HTH-TYPE TRANSCRIPTIONAL REGULATOR"/>
    <property type="match status" value="1"/>
</dbReference>
<dbReference type="InterPro" id="IPR010982">
    <property type="entry name" value="Lambda_DNA-bd_dom_sf"/>
</dbReference>
<evidence type="ECO:0000313" key="3">
    <source>
        <dbReference type="EMBL" id="MDA5401191.1"/>
    </source>
</evidence>
<accession>A0A9X3UQK2</accession>
<dbReference type="InterPro" id="IPR050807">
    <property type="entry name" value="TransReg_Diox_bact_type"/>
</dbReference>